<organism evidence="1 2">
    <name type="scientific">Dendrothele bispora (strain CBS 962.96)</name>
    <dbReference type="NCBI Taxonomy" id="1314807"/>
    <lineage>
        <taxon>Eukaryota</taxon>
        <taxon>Fungi</taxon>
        <taxon>Dikarya</taxon>
        <taxon>Basidiomycota</taxon>
        <taxon>Agaricomycotina</taxon>
        <taxon>Agaricomycetes</taxon>
        <taxon>Agaricomycetidae</taxon>
        <taxon>Agaricales</taxon>
        <taxon>Agaricales incertae sedis</taxon>
        <taxon>Dendrothele</taxon>
    </lineage>
</organism>
<evidence type="ECO:0000313" key="2">
    <source>
        <dbReference type="Proteomes" id="UP000297245"/>
    </source>
</evidence>
<gene>
    <name evidence="1" type="ORF">K435DRAFT_786544</name>
</gene>
<reference evidence="1 2" key="1">
    <citation type="journal article" date="2019" name="Nat. Ecol. Evol.">
        <title>Megaphylogeny resolves global patterns of mushroom evolution.</title>
        <authorList>
            <person name="Varga T."/>
            <person name="Krizsan K."/>
            <person name="Foldi C."/>
            <person name="Dima B."/>
            <person name="Sanchez-Garcia M."/>
            <person name="Sanchez-Ramirez S."/>
            <person name="Szollosi G.J."/>
            <person name="Szarkandi J.G."/>
            <person name="Papp V."/>
            <person name="Albert L."/>
            <person name="Andreopoulos W."/>
            <person name="Angelini C."/>
            <person name="Antonin V."/>
            <person name="Barry K.W."/>
            <person name="Bougher N.L."/>
            <person name="Buchanan P."/>
            <person name="Buyck B."/>
            <person name="Bense V."/>
            <person name="Catcheside P."/>
            <person name="Chovatia M."/>
            <person name="Cooper J."/>
            <person name="Damon W."/>
            <person name="Desjardin D."/>
            <person name="Finy P."/>
            <person name="Geml J."/>
            <person name="Haridas S."/>
            <person name="Hughes K."/>
            <person name="Justo A."/>
            <person name="Karasinski D."/>
            <person name="Kautmanova I."/>
            <person name="Kiss B."/>
            <person name="Kocsube S."/>
            <person name="Kotiranta H."/>
            <person name="LaButti K.M."/>
            <person name="Lechner B.E."/>
            <person name="Liimatainen K."/>
            <person name="Lipzen A."/>
            <person name="Lukacs Z."/>
            <person name="Mihaltcheva S."/>
            <person name="Morgado L.N."/>
            <person name="Niskanen T."/>
            <person name="Noordeloos M.E."/>
            <person name="Ohm R.A."/>
            <person name="Ortiz-Santana B."/>
            <person name="Ovrebo C."/>
            <person name="Racz N."/>
            <person name="Riley R."/>
            <person name="Savchenko A."/>
            <person name="Shiryaev A."/>
            <person name="Soop K."/>
            <person name="Spirin V."/>
            <person name="Szebenyi C."/>
            <person name="Tomsovsky M."/>
            <person name="Tulloss R.E."/>
            <person name="Uehling J."/>
            <person name="Grigoriev I.V."/>
            <person name="Vagvolgyi C."/>
            <person name="Papp T."/>
            <person name="Martin F.M."/>
            <person name="Miettinen O."/>
            <person name="Hibbett D.S."/>
            <person name="Nagy L.G."/>
        </authorList>
    </citation>
    <scope>NUCLEOTIDE SEQUENCE [LARGE SCALE GENOMIC DNA]</scope>
    <source>
        <strain evidence="1 2">CBS 962.96</strain>
    </source>
</reference>
<name>A0A4S8KQ14_DENBC</name>
<dbReference type="Proteomes" id="UP000297245">
    <property type="component" value="Unassembled WGS sequence"/>
</dbReference>
<sequence length="124" mass="13502">MAPLGGKGNVFQWSILGSRQKPSLTIGLSTGGLWNNSPLTTQPPLRQDACSCPPGHYSLSCLHRLWSQCDSGGAMLERRTLDQALDLSYLENHQLNVDSGNLDQEISEEIANTGVTLDSFLKKC</sequence>
<protein>
    <submittedName>
        <fullName evidence="1">Uncharacterized protein</fullName>
    </submittedName>
</protein>
<evidence type="ECO:0000313" key="1">
    <source>
        <dbReference type="EMBL" id="THU77814.1"/>
    </source>
</evidence>
<accession>A0A4S8KQ14</accession>
<dbReference type="EMBL" id="ML180332">
    <property type="protein sequence ID" value="THU77814.1"/>
    <property type="molecule type" value="Genomic_DNA"/>
</dbReference>
<proteinExistence type="predicted"/>
<dbReference type="AlphaFoldDB" id="A0A4S8KQ14"/>
<keyword evidence="2" id="KW-1185">Reference proteome</keyword>